<proteinExistence type="predicted"/>
<feature type="non-terminal residue" evidence="1">
    <location>
        <position position="38"/>
    </location>
</feature>
<reference evidence="1" key="1">
    <citation type="submission" date="2020-02" db="EMBL/GenBank/DDBJ databases">
        <authorList>
            <person name="Meier V. D."/>
        </authorList>
    </citation>
    <scope>NUCLEOTIDE SEQUENCE</scope>
    <source>
        <strain evidence="1">AVDCRST_MAG94</strain>
    </source>
</reference>
<evidence type="ECO:0000313" key="1">
    <source>
        <dbReference type="EMBL" id="CAA9330459.1"/>
    </source>
</evidence>
<gene>
    <name evidence="1" type="ORF">AVDCRST_MAG94-1881</name>
</gene>
<protein>
    <submittedName>
        <fullName evidence="1">Mobile element protein</fullName>
    </submittedName>
</protein>
<dbReference type="EMBL" id="CADCTY010000656">
    <property type="protein sequence ID" value="CAA9330459.1"/>
    <property type="molecule type" value="Genomic_DNA"/>
</dbReference>
<sequence length="38" mass="4398">GSPNPRCFGRSCQRRLGFSEAKRHQELVCPLLLLYPHM</sequence>
<feature type="non-terminal residue" evidence="1">
    <location>
        <position position="1"/>
    </location>
</feature>
<name>A0A6J4LF16_9CYAN</name>
<accession>A0A6J4LF16</accession>
<organism evidence="1">
    <name type="scientific">uncultured Leptolyngbya sp</name>
    <dbReference type="NCBI Taxonomy" id="332963"/>
    <lineage>
        <taxon>Bacteria</taxon>
        <taxon>Bacillati</taxon>
        <taxon>Cyanobacteriota</taxon>
        <taxon>Cyanophyceae</taxon>
        <taxon>Leptolyngbyales</taxon>
        <taxon>Leptolyngbyaceae</taxon>
        <taxon>Leptolyngbya group</taxon>
        <taxon>Leptolyngbya</taxon>
        <taxon>environmental samples</taxon>
    </lineage>
</organism>
<dbReference type="AlphaFoldDB" id="A0A6J4LF16"/>